<feature type="chain" id="PRO_5007419039" description="tRNA 4-demethylwyosine synthase (AdoMet-dependent)" evidence="16">
    <location>
        <begin position="26"/>
        <end position="878"/>
    </location>
</feature>
<dbReference type="InterPro" id="IPR008254">
    <property type="entry name" value="Flavodoxin/NO_synth"/>
</dbReference>
<feature type="signal peptide" evidence="16">
    <location>
        <begin position="1"/>
        <end position="25"/>
    </location>
</feature>
<dbReference type="EMBL" id="LGTL01000007">
    <property type="protein sequence ID" value="KPA80858.1"/>
    <property type="molecule type" value="Genomic_DNA"/>
</dbReference>
<dbReference type="UniPathway" id="UPA00375"/>
<dbReference type="RefSeq" id="XP_015659297.1">
    <property type="nucleotide sequence ID" value="XM_015801896.1"/>
</dbReference>
<evidence type="ECO:0000259" key="17">
    <source>
        <dbReference type="PROSITE" id="PS50902"/>
    </source>
</evidence>
<keyword evidence="11" id="KW-0411">Iron-sulfur</keyword>
<protein>
    <recommendedName>
        <fullName evidence="4">tRNA 4-demethylwyosine synthase (AdoMet-dependent)</fullName>
        <ecNumber evidence="4">4.1.3.44</ecNumber>
    </recommendedName>
</protein>
<keyword evidence="13" id="KW-0456">Lyase</keyword>
<dbReference type="GO" id="GO:0005737">
    <property type="term" value="C:cytoplasm"/>
    <property type="evidence" value="ECO:0007669"/>
    <property type="project" value="UniProtKB-ARBA"/>
</dbReference>
<comment type="caution">
    <text evidence="19">The sequence shown here is derived from an EMBL/GenBank/DDBJ whole genome shotgun (WGS) entry which is preliminary data.</text>
</comment>
<dbReference type="Pfam" id="PF04055">
    <property type="entry name" value="Radical_SAM"/>
    <property type="match status" value="1"/>
</dbReference>
<dbReference type="SFLD" id="SFLDF00284">
    <property type="entry name" value="tRNA_wybutosine-synthesizing"/>
    <property type="match status" value="1"/>
</dbReference>
<keyword evidence="5" id="KW-0004">4Fe-4S</keyword>
<dbReference type="CDD" id="cd01335">
    <property type="entry name" value="Radical_SAM"/>
    <property type="match status" value="1"/>
</dbReference>
<comment type="cofactor">
    <cofactor evidence="1">
        <name>[4Fe-4S] cluster</name>
        <dbReference type="ChEBI" id="CHEBI:49883"/>
    </cofactor>
</comment>
<dbReference type="InterPro" id="IPR013785">
    <property type="entry name" value="Aldolase_TIM"/>
</dbReference>
<keyword evidence="8" id="KW-0479">Metal-binding</keyword>
<dbReference type="PANTHER" id="PTHR13930:SF0">
    <property type="entry name" value="S-ADENOSYL-L-METHIONINE-DEPENDENT TRNA 4-DEMETHYLWYOSINE SYNTHASE TYW1-RELATED"/>
    <property type="match status" value="1"/>
</dbReference>
<dbReference type="SUPFAM" id="SSF52218">
    <property type="entry name" value="Flavoproteins"/>
    <property type="match status" value="1"/>
</dbReference>
<keyword evidence="12" id="KW-0496">Mitochondrion</keyword>
<comment type="catalytic activity">
    <reaction evidence="14">
        <text>N(1)-methylguanosine(37) in tRNA(Phe) + pyruvate + S-adenosyl-L-methionine = 4-demethylwyosine(37) in tRNA(Phe) + 5'-deoxyadenosine + L-methionine + CO2 + H2O</text>
        <dbReference type="Rhea" id="RHEA:36347"/>
        <dbReference type="Rhea" id="RHEA-COMP:10164"/>
        <dbReference type="Rhea" id="RHEA-COMP:10165"/>
        <dbReference type="ChEBI" id="CHEBI:15361"/>
        <dbReference type="ChEBI" id="CHEBI:15377"/>
        <dbReference type="ChEBI" id="CHEBI:16526"/>
        <dbReference type="ChEBI" id="CHEBI:17319"/>
        <dbReference type="ChEBI" id="CHEBI:57844"/>
        <dbReference type="ChEBI" id="CHEBI:59789"/>
        <dbReference type="ChEBI" id="CHEBI:64315"/>
        <dbReference type="ChEBI" id="CHEBI:73542"/>
        <dbReference type="EC" id="4.1.3.44"/>
    </reaction>
</comment>
<evidence type="ECO:0000256" key="4">
    <source>
        <dbReference type="ARBA" id="ARBA00012821"/>
    </source>
</evidence>
<feature type="compositionally biased region" description="Low complexity" evidence="15">
    <location>
        <begin position="91"/>
        <end position="101"/>
    </location>
</feature>
<dbReference type="EMBL" id="LGTL01000007">
    <property type="protein sequence ID" value="KPA80857.1"/>
    <property type="molecule type" value="Genomic_DNA"/>
</dbReference>
<evidence type="ECO:0000256" key="2">
    <source>
        <dbReference type="ARBA" id="ARBA00004797"/>
    </source>
</evidence>
<keyword evidence="20" id="KW-1185">Reference proteome</keyword>
<evidence type="ECO:0000256" key="3">
    <source>
        <dbReference type="ARBA" id="ARBA00010115"/>
    </source>
</evidence>
<dbReference type="GO" id="GO:0031591">
    <property type="term" value="P:wybutosine biosynthetic process"/>
    <property type="evidence" value="ECO:0007669"/>
    <property type="project" value="TreeGrafter"/>
</dbReference>
<feature type="region of interest" description="Disordered" evidence="15">
    <location>
        <begin position="167"/>
        <end position="189"/>
    </location>
</feature>
<evidence type="ECO:0000256" key="16">
    <source>
        <dbReference type="SAM" id="SignalP"/>
    </source>
</evidence>
<dbReference type="InterPro" id="IPR058240">
    <property type="entry name" value="rSAM_sf"/>
</dbReference>
<dbReference type="Pfam" id="PF08608">
    <property type="entry name" value="Wyosine_form"/>
    <property type="match status" value="1"/>
</dbReference>
<sequence>MSFLFQLFVSLGLPLIAFLLYDRLAARMGPAEGVKATTTTTTTITTTTTTVPEPNAASKTHGADAAAFDQQVQAELAKLQDHKKTSTDPMKASSAPSAAAEVSKAAKDKKVPAAILIAYASQSQNSLALAHKLFSQLSAHLHTSSQSNSDDADPTAVLPEVRVLEMREEQEEDDNGSSGGAPRDDAASRVKSSNVCRVDTLLDPNHYALTIFITSTYTDGLAPPRSQAFEAMLKDAFEDHRIPRNTLSQKRFAVFGLGDVAYGEERFNTFAKHLHEWCRGLGAPAFVVPPVYATDNKTQTLFRVFSTALLKWVNRATFHADGTVTVRKKTDAAASSIAGGGIAARGRRSKKAAGATDGGCACRAANIASGGGGGDGGEEGGDGSVNGCCQGSRGSGAGQVEVKCEVEEGEEGSADEDASSSVGEQESDDMDDVEDLVWDGTDDADFDATQDPNELPELLYPKLRQNLEKQGYRLIGSHSGVKLCRWTKSMLRGRGGCYKHTFYDINSSQCMEMTPSLACANKCVFCWRHHTNPISRHFRWKQDPPELLIAQGMAGHYQMIKQMRGVPGVTPERLATAMQIRHCALSLVGEPIMYPQINGFCDLLHAHHISSFMVTNAQFPEQLRDLKPVVQLYLSIDAPTPDELKRIDRPLFEDYWDRCLSCVKELARKPQRTVFRLTLVNLYNTDNVKAYADLVAMGQPDFIEVKGVTYCGTSTSSTLTMKDNVPRHDEVIGFCKALCEEMARRNPHYTTPQMHAAPPKQEKQEQEDFVMREDDVDDVIVIPPEERDRPYHIACEHEHSCCVLIALDKFFFDHHWHTWINYERFYELIESGRRDFTSLDYAAVTPTWATYKSKEKGFDPEQTRVAGKKARPTAAAAV</sequence>
<keyword evidence="10" id="KW-0408">Iron</keyword>
<evidence type="ECO:0000256" key="13">
    <source>
        <dbReference type="ARBA" id="ARBA00023239"/>
    </source>
</evidence>
<feature type="domain" description="Flavodoxin-like" evidence="17">
    <location>
        <begin position="115"/>
        <end position="317"/>
    </location>
</feature>
<dbReference type="Gene3D" id="3.20.20.70">
    <property type="entry name" value="Aldolase class I"/>
    <property type="match status" value="1"/>
</dbReference>
<dbReference type="Proteomes" id="UP000037923">
    <property type="component" value="Unassembled WGS sequence"/>
</dbReference>
<proteinExistence type="inferred from homology"/>
<dbReference type="FunFam" id="3.20.20.70:FF:000196">
    <property type="entry name" value="S-adenosyl-L-methionine-dependent tRNA 4-demethylwyosine synthase"/>
    <property type="match status" value="1"/>
</dbReference>
<name>A0A0M9G2G6_LEPPY</name>
<keyword evidence="7" id="KW-0819">tRNA processing</keyword>
<dbReference type="GO" id="GO:0046872">
    <property type="term" value="F:metal ion binding"/>
    <property type="evidence" value="ECO:0007669"/>
    <property type="project" value="UniProtKB-KW"/>
</dbReference>
<evidence type="ECO:0000256" key="10">
    <source>
        <dbReference type="ARBA" id="ARBA00023004"/>
    </source>
</evidence>
<gene>
    <name evidence="19" type="ORF">ABB37_04278</name>
</gene>
<evidence type="ECO:0000256" key="7">
    <source>
        <dbReference type="ARBA" id="ARBA00022694"/>
    </source>
</evidence>
<dbReference type="EC" id="4.1.3.44" evidence="4"/>
<evidence type="ECO:0000313" key="19">
    <source>
        <dbReference type="EMBL" id="KPA80857.1"/>
    </source>
</evidence>
<dbReference type="SFLD" id="SFLDS00029">
    <property type="entry name" value="Radical_SAM"/>
    <property type="match status" value="1"/>
</dbReference>
<evidence type="ECO:0000256" key="11">
    <source>
        <dbReference type="ARBA" id="ARBA00023014"/>
    </source>
</evidence>
<dbReference type="InterPro" id="IPR013917">
    <property type="entry name" value="tRNA_wybutosine-synth"/>
</dbReference>
<feature type="compositionally biased region" description="Acidic residues" evidence="15">
    <location>
        <begin position="407"/>
        <end position="418"/>
    </location>
</feature>
<dbReference type="SUPFAM" id="SSF102114">
    <property type="entry name" value="Radical SAM enzymes"/>
    <property type="match status" value="1"/>
</dbReference>
<reference evidence="19 20" key="1">
    <citation type="submission" date="2015-07" db="EMBL/GenBank/DDBJ databases">
        <title>High-quality genome of monoxenous trypanosomatid Leptomonas pyrrhocoris.</title>
        <authorList>
            <person name="Flegontov P."/>
            <person name="Butenko A."/>
            <person name="Firsov S."/>
            <person name="Vlcek C."/>
            <person name="Logacheva M.D."/>
            <person name="Field M."/>
            <person name="Filatov D."/>
            <person name="Flegontova O."/>
            <person name="Gerasimov E."/>
            <person name="Jackson A.P."/>
            <person name="Kelly S."/>
            <person name="Opperdoes F."/>
            <person name="O'Reilly A."/>
            <person name="Votypka J."/>
            <person name="Yurchenko V."/>
            <person name="Lukes J."/>
        </authorList>
    </citation>
    <scope>NUCLEOTIDE SEQUENCE [LARGE SCALE GENOMIC DNA]</scope>
    <source>
        <strain evidence="19">H10</strain>
    </source>
</reference>
<dbReference type="InterPro" id="IPR029039">
    <property type="entry name" value="Flavoprotein-like_sf"/>
</dbReference>
<comment type="pathway">
    <text evidence="2">tRNA modification; wybutosine-tRNA(Phe) biosynthesis.</text>
</comment>
<dbReference type="InterPro" id="IPR007197">
    <property type="entry name" value="rSAM"/>
</dbReference>
<evidence type="ECO:0000313" key="20">
    <source>
        <dbReference type="Proteomes" id="UP000037923"/>
    </source>
</evidence>
<dbReference type="VEuPathDB" id="TriTrypDB:LpyrH10_07_0850"/>
<dbReference type="SFLD" id="SFLDG01071">
    <property type="entry name" value="tRNA_wybutosine-synthesizing"/>
    <property type="match status" value="1"/>
</dbReference>
<dbReference type="PANTHER" id="PTHR13930">
    <property type="entry name" value="S-ADENOSYL-L-METHIONINE-DEPENDENT TRNA 4-DEMETHYLWYOSINE SYNTHASE"/>
    <property type="match status" value="1"/>
</dbReference>
<dbReference type="GO" id="GO:0051539">
    <property type="term" value="F:4 iron, 4 sulfur cluster binding"/>
    <property type="evidence" value="ECO:0007669"/>
    <property type="project" value="UniProtKB-KW"/>
</dbReference>
<dbReference type="RefSeq" id="XP_015659296.1">
    <property type="nucleotide sequence ID" value="XM_015801895.1"/>
</dbReference>
<comment type="similarity">
    <text evidence="3">Belongs to the TYW1 family.</text>
</comment>
<evidence type="ECO:0000256" key="1">
    <source>
        <dbReference type="ARBA" id="ARBA00001966"/>
    </source>
</evidence>
<feature type="region of interest" description="Disordered" evidence="15">
    <location>
        <begin position="405"/>
        <end position="430"/>
    </location>
</feature>
<dbReference type="OMA" id="EDYWERC"/>
<dbReference type="GeneID" id="26904569"/>
<dbReference type="OrthoDB" id="271553at2759"/>
<accession>A0A0M9G2G6</accession>
<evidence type="ECO:0000256" key="8">
    <source>
        <dbReference type="ARBA" id="ARBA00022723"/>
    </source>
</evidence>
<dbReference type="AlphaFoldDB" id="A0A0M9G2G6"/>
<dbReference type="GO" id="GO:0102521">
    <property type="term" value="F:tRNA-4-demethylwyosine synthase activity"/>
    <property type="evidence" value="ECO:0007669"/>
    <property type="project" value="UniProtKB-EC"/>
</dbReference>
<dbReference type="PROSITE" id="PS51918">
    <property type="entry name" value="RADICAL_SAM"/>
    <property type="match status" value="1"/>
</dbReference>
<evidence type="ECO:0000256" key="9">
    <source>
        <dbReference type="ARBA" id="ARBA00022741"/>
    </source>
</evidence>
<dbReference type="InterPro" id="IPR034556">
    <property type="entry name" value="tRNA_wybutosine-synthase"/>
</dbReference>
<evidence type="ECO:0000256" key="5">
    <source>
        <dbReference type="ARBA" id="ARBA00022485"/>
    </source>
</evidence>
<evidence type="ECO:0000256" key="14">
    <source>
        <dbReference type="ARBA" id="ARBA00049466"/>
    </source>
</evidence>
<keyword evidence="9" id="KW-0547">Nucleotide-binding</keyword>
<feature type="domain" description="Radical SAM core" evidence="18">
    <location>
        <begin position="503"/>
        <end position="748"/>
    </location>
</feature>
<dbReference type="GO" id="GO:0010181">
    <property type="term" value="F:FMN binding"/>
    <property type="evidence" value="ECO:0007669"/>
    <property type="project" value="InterPro"/>
</dbReference>
<evidence type="ECO:0000259" key="18">
    <source>
        <dbReference type="PROSITE" id="PS51918"/>
    </source>
</evidence>
<keyword evidence="6" id="KW-0949">S-adenosyl-L-methionine</keyword>
<dbReference type="PROSITE" id="PS50902">
    <property type="entry name" value="FLAVODOXIN_LIKE"/>
    <property type="match status" value="1"/>
</dbReference>
<evidence type="ECO:0000256" key="12">
    <source>
        <dbReference type="ARBA" id="ARBA00023128"/>
    </source>
</evidence>
<feature type="region of interest" description="Disordered" evidence="15">
    <location>
        <begin position="80"/>
        <end position="101"/>
    </location>
</feature>
<organism evidence="19 20">
    <name type="scientific">Leptomonas pyrrhocoris</name>
    <name type="common">Firebug parasite</name>
    <dbReference type="NCBI Taxonomy" id="157538"/>
    <lineage>
        <taxon>Eukaryota</taxon>
        <taxon>Discoba</taxon>
        <taxon>Euglenozoa</taxon>
        <taxon>Kinetoplastea</taxon>
        <taxon>Metakinetoplastina</taxon>
        <taxon>Trypanosomatida</taxon>
        <taxon>Trypanosomatidae</taxon>
        <taxon>Leishmaniinae</taxon>
        <taxon>Leptomonas</taxon>
    </lineage>
</organism>
<evidence type="ECO:0000256" key="15">
    <source>
        <dbReference type="SAM" id="MobiDB-lite"/>
    </source>
</evidence>
<keyword evidence="16" id="KW-0732">Signal</keyword>
<dbReference type="Pfam" id="PF00258">
    <property type="entry name" value="Flavodoxin_1"/>
    <property type="match status" value="1"/>
</dbReference>
<dbReference type="Gene3D" id="3.40.50.360">
    <property type="match status" value="1"/>
</dbReference>
<evidence type="ECO:0000256" key="6">
    <source>
        <dbReference type="ARBA" id="ARBA00022691"/>
    </source>
</evidence>